<feature type="compositionally biased region" description="Basic and acidic residues" evidence="6">
    <location>
        <begin position="480"/>
        <end position="490"/>
    </location>
</feature>
<keyword evidence="9" id="KW-1185">Reference proteome</keyword>
<feature type="region of interest" description="Disordered" evidence="6">
    <location>
        <begin position="1"/>
        <end position="34"/>
    </location>
</feature>
<feature type="compositionally biased region" description="Pro residues" evidence="6">
    <location>
        <begin position="449"/>
        <end position="458"/>
    </location>
</feature>
<dbReference type="GO" id="GO:0005524">
    <property type="term" value="F:ATP binding"/>
    <property type="evidence" value="ECO:0007669"/>
    <property type="project" value="UniProtKB-UniRule"/>
</dbReference>
<keyword evidence="1" id="KW-0808">Transferase</keyword>
<accession>A0AB34IKG4</accession>
<feature type="binding site" evidence="5">
    <location>
        <position position="73"/>
    </location>
    <ligand>
        <name>ATP</name>
        <dbReference type="ChEBI" id="CHEBI:30616"/>
    </ligand>
</feature>
<dbReference type="InterPro" id="IPR011989">
    <property type="entry name" value="ARM-like"/>
</dbReference>
<dbReference type="CDD" id="cd06627">
    <property type="entry name" value="STKc_Cdc7_like"/>
    <property type="match status" value="1"/>
</dbReference>
<gene>
    <name evidence="8" type="ORF">AB1Y20_010969</name>
</gene>
<sequence>MPPGGGGGVTGAMGRVIKGGGTGGQQQKAAGQQQKGARVLATRYALSDEIGRGASGVVFKALDMQTGGMVAIKEVAIRGESKDQMQLLQREIDLLKLLKNPYIVEYRESFNTRDTLFIVMEFVENGSLSLIVKKFGRLQESLVIIYMLQILEGLSFLHDQGVIHRDIKGANILISTGGQVKLADFGVATKLEAAGLDTQANSVVGTPYWMAPEIIQMSGFTTASDIWSVGCTVIELISGAPPFFELAPMSALFRIVHENCPPLPPDISPRLTDFLMQARTLSLSPPPAAVQCFKKDTAVRPTARKLRGHIWLTGPEPDGAAMGHASMHATCVSSEASEQADWTRSDVVTMTGGQVPEHLLPHADTIRRIEGLRTASIMPDTKVSTIGWDRPPRFSSMDDVGRAHTICTSTPPSFPPPPAAHIDPETINTSATNESIVSGLSASDTRTAAPPPPPPPPHAEADAADAIELTQVRAIAQALARDEPTPREPLRGGLSREAAGSWRDSSHPTPRTDSLRESFLPRDSLGGGWHAYPPSSHKEATGTMFASGTGAAALRLYAERGVDADSFDSLLGGGEPPDFAKAVQWRLHTPWAVRLTGGHDTENMLEYIDPFENIPPVAANQASAEADAELVRRQLRSHISKFQRGSEGKEEHLMLEAVDKLLAVLSPEPSAPPTSSRGRPLNDPAADFVSEHGMLPVVAELQITSSTKIISKLLQLVNTVVGRGGAGVCETACMLGVIPAVIPYVETQYPQNTRLEAARFSHAMCTTSHPTQQMFVACQGLPALVRLLLNPATGHELVILAIDSIKAVLDMRGRSPRNDLCRTLVELELLELLVGAIHEVNAKYPLHAERSAGIFLLFSLADTEVKARMATRKVLPGLMQVLARPDEFAPGLILKVLRTIKNLCMGEAAHMDELQRAQAIPHLIALLRLKRGGAMYAEMRNQCVNALYLLCRINRSRQEAAAINGALPILQEIIAQGSPLRQFALPIVCDIAKASKRSRAELKQHNGVQFYLGLLSTEYWQEAALDSLLVWLLDEPSHVAKFMATSQGVQQLQVVMEAANNQSFAQMLSPLDKIISSSPLVNRALGKIDDALGHSPFVRALVARLQHPDALVRKVLLNMLTYIYTKHQSPKQLVELHQLEPVLRALKNDDPSILVRRLATELHDAFATHDIL</sequence>
<evidence type="ECO:0000256" key="3">
    <source>
        <dbReference type="ARBA" id="ARBA00022777"/>
    </source>
</evidence>
<feature type="region of interest" description="Disordered" evidence="6">
    <location>
        <begin position="479"/>
        <end position="535"/>
    </location>
</feature>
<comment type="caution">
    <text evidence="8">The sequence shown here is derived from an EMBL/GenBank/DDBJ whole genome shotgun (WGS) entry which is preliminary data.</text>
</comment>
<dbReference type="PANTHER" id="PTHR48016:SF4">
    <property type="entry name" value="PROTEIN KINASE DOMAIN-CONTAINING PROTEIN"/>
    <property type="match status" value="1"/>
</dbReference>
<dbReference type="InterPro" id="IPR050538">
    <property type="entry name" value="MAP_kinase_kinase_kinase"/>
</dbReference>
<dbReference type="InterPro" id="IPR000719">
    <property type="entry name" value="Prot_kinase_dom"/>
</dbReference>
<evidence type="ECO:0000313" key="9">
    <source>
        <dbReference type="Proteomes" id="UP001515480"/>
    </source>
</evidence>
<feature type="domain" description="Protein kinase" evidence="7">
    <location>
        <begin position="44"/>
        <end position="312"/>
    </location>
</feature>
<dbReference type="PROSITE" id="PS00108">
    <property type="entry name" value="PROTEIN_KINASE_ST"/>
    <property type="match status" value="1"/>
</dbReference>
<organism evidence="8 9">
    <name type="scientific">Prymnesium parvum</name>
    <name type="common">Toxic golden alga</name>
    <dbReference type="NCBI Taxonomy" id="97485"/>
    <lineage>
        <taxon>Eukaryota</taxon>
        <taxon>Haptista</taxon>
        <taxon>Haptophyta</taxon>
        <taxon>Prymnesiophyceae</taxon>
        <taxon>Prymnesiales</taxon>
        <taxon>Prymnesiaceae</taxon>
        <taxon>Prymnesium</taxon>
    </lineage>
</organism>
<evidence type="ECO:0000256" key="5">
    <source>
        <dbReference type="PROSITE-ProRule" id="PRU10141"/>
    </source>
</evidence>
<evidence type="ECO:0000256" key="6">
    <source>
        <dbReference type="SAM" id="MobiDB-lite"/>
    </source>
</evidence>
<feature type="region of interest" description="Disordered" evidence="6">
    <location>
        <begin position="438"/>
        <end position="461"/>
    </location>
</feature>
<dbReference type="InterPro" id="IPR008271">
    <property type="entry name" value="Ser/Thr_kinase_AS"/>
</dbReference>
<evidence type="ECO:0000313" key="8">
    <source>
        <dbReference type="EMBL" id="KAL1502896.1"/>
    </source>
</evidence>
<dbReference type="Proteomes" id="UP001515480">
    <property type="component" value="Unassembled WGS sequence"/>
</dbReference>
<dbReference type="PROSITE" id="PS50011">
    <property type="entry name" value="PROTEIN_KINASE_DOM"/>
    <property type="match status" value="1"/>
</dbReference>
<proteinExistence type="predicted"/>
<dbReference type="Pfam" id="PF00069">
    <property type="entry name" value="Pkinase"/>
    <property type="match status" value="1"/>
</dbReference>
<evidence type="ECO:0000259" key="7">
    <source>
        <dbReference type="PROSITE" id="PS50011"/>
    </source>
</evidence>
<feature type="compositionally biased region" description="Low complexity" evidence="6">
    <location>
        <begin position="25"/>
        <end position="34"/>
    </location>
</feature>
<dbReference type="Gene3D" id="1.10.510.10">
    <property type="entry name" value="Transferase(Phosphotransferase) domain 1"/>
    <property type="match status" value="1"/>
</dbReference>
<evidence type="ECO:0000256" key="4">
    <source>
        <dbReference type="ARBA" id="ARBA00022840"/>
    </source>
</evidence>
<keyword evidence="3" id="KW-0418">Kinase</keyword>
<dbReference type="EMBL" id="JBGBPQ010000022">
    <property type="protein sequence ID" value="KAL1502896.1"/>
    <property type="molecule type" value="Genomic_DNA"/>
</dbReference>
<protein>
    <recommendedName>
        <fullName evidence="7">Protein kinase domain-containing protein</fullName>
    </recommendedName>
</protein>
<dbReference type="GO" id="GO:0004709">
    <property type="term" value="F:MAP kinase kinase kinase activity"/>
    <property type="evidence" value="ECO:0007669"/>
    <property type="project" value="TreeGrafter"/>
</dbReference>
<dbReference type="PANTHER" id="PTHR48016">
    <property type="entry name" value="MAP KINASE KINASE KINASE SSK2-RELATED-RELATED"/>
    <property type="match status" value="1"/>
</dbReference>
<dbReference type="Gene3D" id="1.25.10.10">
    <property type="entry name" value="Leucine-rich Repeat Variant"/>
    <property type="match status" value="2"/>
</dbReference>
<dbReference type="SUPFAM" id="SSF48371">
    <property type="entry name" value="ARM repeat"/>
    <property type="match status" value="1"/>
</dbReference>
<reference evidence="8 9" key="1">
    <citation type="journal article" date="2024" name="Science">
        <title>Giant polyketide synthase enzymes in the biosynthesis of giant marine polyether toxins.</title>
        <authorList>
            <person name="Fallon T.R."/>
            <person name="Shende V.V."/>
            <person name="Wierzbicki I.H."/>
            <person name="Pendleton A.L."/>
            <person name="Watervoot N.F."/>
            <person name="Auber R.P."/>
            <person name="Gonzalez D.J."/>
            <person name="Wisecaver J.H."/>
            <person name="Moore B.S."/>
        </authorList>
    </citation>
    <scope>NUCLEOTIDE SEQUENCE [LARGE SCALE GENOMIC DNA]</scope>
    <source>
        <strain evidence="8 9">12B1</strain>
    </source>
</reference>
<dbReference type="AlphaFoldDB" id="A0AB34IKG4"/>
<dbReference type="InterPro" id="IPR016024">
    <property type="entry name" value="ARM-type_fold"/>
</dbReference>
<dbReference type="InterPro" id="IPR017441">
    <property type="entry name" value="Protein_kinase_ATP_BS"/>
</dbReference>
<dbReference type="SUPFAM" id="SSF56112">
    <property type="entry name" value="Protein kinase-like (PK-like)"/>
    <property type="match status" value="1"/>
</dbReference>
<feature type="compositionally biased region" description="Gly residues" evidence="6">
    <location>
        <begin position="1"/>
        <end position="24"/>
    </location>
</feature>
<dbReference type="GO" id="GO:0005737">
    <property type="term" value="C:cytoplasm"/>
    <property type="evidence" value="ECO:0007669"/>
    <property type="project" value="TreeGrafter"/>
</dbReference>
<evidence type="ECO:0000256" key="1">
    <source>
        <dbReference type="ARBA" id="ARBA00022679"/>
    </source>
</evidence>
<dbReference type="SMART" id="SM00220">
    <property type="entry name" value="S_TKc"/>
    <property type="match status" value="1"/>
</dbReference>
<keyword evidence="4 5" id="KW-0067">ATP-binding</keyword>
<dbReference type="PROSITE" id="PS00107">
    <property type="entry name" value="PROTEIN_KINASE_ATP"/>
    <property type="match status" value="1"/>
</dbReference>
<keyword evidence="2 5" id="KW-0547">Nucleotide-binding</keyword>
<evidence type="ECO:0000256" key="2">
    <source>
        <dbReference type="ARBA" id="ARBA00022741"/>
    </source>
</evidence>
<dbReference type="InterPro" id="IPR011009">
    <property type="entry name" value="Kinase-like_dom_sf"/>
</dbReference>
<name>A0AB34IKG4_PRYPA</name>